<dbReference type="Proteomes" id="UP001209694">
    <property type="component" value="Unassembled WGS sequence"/>
</dbReference>
<name>A0AAW5V6A4_9LEPT</name>
<dbReference type="AlphaFoldDB" id="A0AAW5V6A4"/>
<accession>A0AAW5V6A4</accession>
<dbReference type="EMBL" id="JAMQQD010000011">
    <property type="protein sequence ID" value="MCW7517160.1"/>
    <property type="molecule type" value="Genomic_DNA"/>
</dbReference>
<sequence>MFHGSGRVGQMGAGMNYFKSNIKEILESSQKIDDDLSNLLSKNAPLVIFYLAKISVEDGKVSQKKIDGKLKKLYKSKFLKQNIDLFLNTSYYEIFINSYVLFNSRWENEIIEKFFEKDKVVLLKAIKFKTLIGKNKDLKSFIENRNTISEYFPKYNDFENILKRYTNLEKDFQANIINQLNALGLFKFLVLCGENLRLQRKKDFLHFDFFQKRIIQKINTILNLIQFNSTNLEEYTFYKLFAEFATFPNSKIADEKVFQIAGKLLIQDFPIDIEADTFKEFCLTEDFLENIADLKNQLAQVNSSSVEMKLYKMFVYKFRQVNEIISVRKQSEKYYQTIQSVFGYFLPFEKESLSNRTLDFLNKLFIVENELNFEEILASKFEILKNSIDSSNDKVVNIYPISFLENLPWEIQNRIVCNVRKKEGKRSDTKNKFLFELNDSCFFFPKTTSNPFFIFPFIDSLIRISRNDKINTGNLNFLISSDLEEKVFGLFEKNNFQVWKNLTLNESSQAPFSNIEIDVMVKEGNTLLVLEMKSSALHGGLSQIFDTYHQNLLKAGLQLSNIEEYLNTKMGKEELRNQFGITEEKLEFKYLIISNHFNFDGTKIFSKYLKTSVFELETILNDNLYLLYDPIFEIPEEERIRILSVENEDNKNFDYYNQLTLERFPNLKSKMQEKYKLFDGEKPLNDILKKLEKKVVWQCLNSSQN</sequence>
<protein>
    <submittedName>
        <fullName evidence="1">Uncharacterized protein</fullName>
    </submittedName>
</protein>
<gene>
    <name evidence="1" type="ORF">ND810_18480</name>
</gene>
<organism evidence="1 2">
    <name type="scientific">Leptospira levettii</name>
    <dbReference type="NCBI Taxonomy" id="2023178"/>
    <lineage>
        <taxon>Bacteria</taxon>
        <taxon>Pseudomonadati</taxon>
        <taxon>Spirochaetota</taxon>
        <taxon>Spirochaetia</taxon>
        <taxon>Leptospirales</taxon>
        <taxon>Leptospiraceae</taxon>
        <taxon>Leptospira</taxon>
    </lineage>
</organism>
<proteinExistence type="predicted"/>
<reference evidence="1" key="1">
    <citation type="submission" date="2022-06" db="EMBL/GenBank/DDBJ databases">
        <title>Leptospira isolates from biofilms formed at urban environments.</title>
        <authorList>
            <person name="Ribeiro P.S."/>
            <person name="Sousa T."/>
            <person name="Carvalho N."/>
            <person name="Aburjaile F."/>
            <person name="Neves F."/>
            <person name="Oliveira D."/>
            <person name="Blanco L."/>
            <person name="Lima J."/>
            <person name="Costa F."/>
            <person name="Brenig B."/>
            <person name="Soares S."/>
            <person name="Ramos R."/>
            <person name="Goes-Neto A."/>
            <person name="Matiuzzi M."/>
            <person name="Azevedo V."/>
            <person name="Ristow P."/>
        </authorList>
    </citation>
    <scope>NUCLEOTIDE SEQUENCE</scope>
    <source>
        <strain evidence="1">VSF7</strain>
    </source>
</reference>
<comment type="caution">
    <text evidence="1">The sequence shown here is derived from an EMBL/GenBank/DDBJ whole genome shotgun (WGS) entry which is preliminary data.</text>
</comment>
<evidence type="ECO:0000313" key="2">
    <source>
        <dbReference type="Proteomes" id="UP001209694"/>
    </source>
</evidence>
<evidence type="ECO:0000313" key="1">
    <source>
        <dbReference type="EMBL" id="MCW7517160.1"/>
    </source>
</evidence>